<dbReference type="PANTHER" id="PTHR21666:SF270">
    <property type="entry name" value="MUREIN HYDROLASE ACTIVATOR ENVC"/>
    <property type="match status" value="1"/>
</dbReference>
<dbReference type="GO" id="GO:0004222">
    <property type="term" value="F:metalloendopeptidase activity"/>
    <property type="evidence" value="ECO:0007669"/>
    <property type="project" value="TreeGrafter"/>
</dbReference>
<organism evidence="3 4">
    <name type="scientific">Candidatus Tagabacteria bacterium CG03_land_8_20_14_0_80_41_22</name>
    <dbReference type="NCBI Taxonomy" id="1975020"/>
    <lineage>
        <taxon>Bacteria</taxon>
        <taxon>Candidatus Tagaibacteriota</taxon>
    </lineage>
</organism>
<protein>
    <recommendedName>
        <fullName evidence="2">M23ase beta-sheet core domain-containing protein</fullName>
    </recommendedName>
</protein>
<dbReference type="CDD" id="cd12797">
    <property type="entry name" value="M23_peptidase"/>
    <property type="match status" value="1"/>
</dbReference>
<accession>A0A2M7B9N9</accession>
<dbReference type="EMBL" id="PEVG01000002">
    <property type="protein sequence ID" value="PIU99837.1"/>
    <property type="molecule type" value="Genomic_DNA"/>
</dbReference>
<feature type="domain" description="M23ase beta-sheet core" evidence="2">
    <location>
        <begin position="301"/>
        <end position="392"/>
    </location>
</feature>
<evidence type="ECO:0000313" key="4">
    <source>
        <dbReference type="Proteomes" id="UP000228561"/>
    </source>
</evidence>
<dbReference type="PANTHER" id="PTHR21666">
    <property type="entry name" value="PEPTIDASE-RELATED"/>
    <property type="match status" value="1"/>
</dbReference>
<dbReference type="Proteomes" id="UP000228561">
    <property type="component" value="Unassembled WGS sequence"/>
</dbReference>
<gene>
    <name evidence="3" type="ORF">COS58_00275</name>
</gene>
<dbReference type="Gene3D" id="6.10.250.3150">
    <property type="match status" value="1"/>
</dbReference>
<dbReference type="InterPro" id="IPR016047">
    <property type="entry name" value="M23ase_b-sheet_dom"/>
</dbReference>
<name>A0A2M7B9N9_9BACT</name>
<keyword evidence="1" id="KW-0175">Coiled coil</keyword>
<feature type="coiled-coil region" evidence="1">
    <location>
        <begin position="33"/>
        <end position="137"/>
    </location>
</feature>
<dbReference type="InterPro" id="IPR011055">
    <property type="entry name" value="Dup_hybrid_motif"/>
</dbReference>
<evidence type="ECO:0000256" key="1">
    <source>
        <dbReference type="SAM" id="Coils"/>
    </source>
</evidence>
<proteinExistence type="predicted"/>
<comment type="caution">
    <text evidence="3">The sequence shown here is derived from an EMBL/GenBank/DDBJ whole genome shotgun (WGS) entry which is preliminary data.</text>
</comment>
<sequence>MRGVNLKILGFLVALIIISALTARPVCVFAAGIDELRAKINDNNNQIAAIQKEIEELQKQLDKTGQDKKSLNNQIAQLSATVKKLRADIKLTEKKISQANLVIEEFNLEIKSKEEKIADSKRVLAELFRSMNEAESQSLVEVLLANNSLSDFFGDIERTKNLQNSINVNLGQLKELKDDLQTQEAKKEAEKKKLQNLHSSLGDQKSLVETQKGAKNTLLRETKSKESTYKKLLADRMAKQQALENEISVIEQQIRVEIDPNSLPQPGSGVLLWPVDIPIITQYFGNTPFATQNPQIYGGKGHNGIDLRASVGTPIKSAQTGVVTDTGNTDAYCNGVSYGKWVLIKHDNNLSTLYAHLSLIKVSPGETVQIGQIIGYSGDTGYTTGPHLHFTVFATPAVSIGALKSKICGTTMKLPISPYNGYLNPLSYL</sequence>
<dbReference type="InterPro" id="IPR050570">
    <property type="entry name" value="Cell_wall_metabolism_enzyme"/>
</dbReference>
<dbReference type="AlphaFoldDB" id="A0A2M7B9N9"/>
<feature type="coiled-coil region" evidence="1">
    <location>
        <begin position="170"/>
        <end position="200"/>
    </location>
</feature>
<evidence type="ECO:0000313" key="3">
    <source>
        <dbReference type="EMBL" id="PIU99837.1"/>
    </source>
</evidence>
<evidence type="ECO:0000259" key="2">
    <source>
        <dbReference type="Pfam" id="PF01551"/>
    </source>
</evidence>
<dbReference type="Gene3D" id="2.70.70.10">
    <property type="entry name" value="Glucose Permease (Domain IIA)"/>
    <property type="match status" value="1"/>
</dbReference>
<dbReference type="SUPFAM" id="SSF51261">
    <property type="entry name" value="Duplicated hybrid motif"/>
    <property type="match status" value="1"/>
</dbReference>
<reference evidence="4" key="1">
    <citation type="submission" date="2017-09" db="EMBL/GenBank/DDBJ databases">
        <title>Depth-based differentiation of microbial function through sediment-hosted aquifers and enrichment of novel symbionts in the deep terrestrial subsurface.</title>
        <authorList>
            <person name="Probst A.J."/>
            <person name="Ladd B."/>
            <person name="Jarett J.K."/>
            <person name="Geller-Mcgrath D.E."/>
            <person name="Sieber C.M.K."/>
            <person name="Emerson J.B."/>
            <person name="Anantharaman K."/>
            <person name="Thomas B.C."/>
            <person name="Malmstrom R."/>
            <person name="Stieglmeier M."/>
            <person name="Klingl A."/>
            <person name="Woyke T."/>
            <person name="Ryan C.M."/>
            <person name="Banfield J.F."/>
        </authorList>
    </citation>
    <scope>NUCLEOTIDE SEQUENCE [LARGE SCALE GENOMIC DNA]</scope>
</reference>
<dbReference type="Pfam" id="PF01551">
    <property type="entry name" value="Peptidase_M23"/>
    <property type="match status" value="1"/>
</dbReference>